<dbReference type="InterPro" id="IPR032710">
    <property type="entry name" value="NTF2-like_dom_sf"/>
</dbReference>
<evidence type="ECO:0000256" key="2">
    <source>
        <dbReference type="ARBA" id="ARBA00022946"/>
    </source>
</evidence>
<gene>
    <name evidence="4" type="ORF">IMSHALPRED_007657</name>
</gene>
<dbReference type="OrthoDB" id="19619at2759"/>
<dbReference type="GO" id="GO:0032979">
    <property type="term" value="P:protein insertion into mitochondrial inner membrane from matrix"/>
    <property type="evidence" value="ECO:0007669"/>
    <property type="project" value="InterPro"/>
</dbReference>
<dbReference type="Proteomes" id="UP000664534">
    <property type="component" value="Unassembled WGS sequence"/>
</dbReference>
<accession>A0A8H3ENJ8</accession>
<comment type="caution">
    <text evidence="4">The sequence shown here is derived from an EMBL/GenBank/DDBJ whole genome shotgun (WGS) entry which is preliminary data.</text>
</comment>
<keyword evidence="5" id="KW-1185">Reference proteome</keyword>
<reference evidence="4" key="1">
    <citation type="submission" date="2021-03" db="EMBL/GenBank/DDBJ databases">
        <authorList>
            <person name="Tagirdzhanova G."/>
        </authorList>
    </citation>
    <scope>NUCLEOTIDE SEQUENCE</scope>
</reference>
<sequence length="216" mass="25111">MPSGPRKPSMFRTPSLRLRLEWFRLKKKLNALKGCIIYKYFLRSRPWPKLRRRKIAPEARKLYEKMYTAFAKRDLVTLKSVCHEGLFASFRTRINVRPPKERLQWTLHNYIGSPRIVSTNIVTLETEKSALYQVVVKIRSQQSLERTRSIKDGLSSDTTKEKEPIIENMTEYVILQRKMLRGDEGEWKISGTMEESKVEDVLANDAAVAIPAAGKQ</sequence>
<evidence type="ECO:0000256" key="1">
    <source>
        <dbReference type="ARBA" id="ARBA00004173"/>
    </source>
</evidence>
<evidence type="ECO:0000313" key="4">
    <source>
        <dbReference type="EMBL" id="CAF9909222.1"/>
    </source>
</evidence>
<dbReference type="GO" id="GO:0005743">
    <property type="term" value="C:mitochondrial inner membrane"/>
    <property type="evidence" value="ECO:0007669"/>
    <property type="project" value="InterPro"/>
</dbReference>
<evidence type="ECO:0000256" key="3">
    <source>
        <dbReference type="ARBA" id="ARBA00023128"/>
    </source>
</evidence>
<dbReference type="Gene3D" id="3.10.450.240">
    <property type="match status" value="1"/>
</dbReference>
<dbReference type="AlphaFoldDB" id="A0A8H3ENJ8"/>
<keyword evidence="3" id="KW-0496">Mitochondrion</keyword>
<evidence type="ECO:0008006" key="6">
    <source>
        <dbReference type="Google" id="ProtNLM"/>
    </source>
</evidence>
<keyword evidence="2" id="KW-0809">Transit peptide</keyword>
<evidence type="ECO:0000313" key="5">
    <source>
        <dbReference type="Proteomes" id="UP000664534"/>
    </source>
</evidence>
<dbReference type="SUPFAM" id="SSF54427">
    <property type="entry name" value="NTF2-like"/>
    <property type="match status" value="1"/>
</dbReference>
<organism evidence="4 5">
    <name type="scientific">Imshaugia aleurites</name>
    <dbReference type="NCBI Taxonomy" id="172621"/>
    <lineage>
        <taxon>Eukaryota</taxon>
        <taxon>Fungi</taxon>
        <taxon>Dikarya</taxon>
        <taxon>Ascomycota</taxon>
        <taxon>Pezizomycotina</taxon>
        <taxon>Lecanoromycetes</taxon>
        <taxon>OSLEUM clade</taxon>
        <taxon>Lecanoromycetidae</taxon>
        <taxon>Lecanorales</taxon>
        <taxon>Lecanorineae</taxon>
        <taxon>Parmeliaceae</taxon>
        <taxon>Imshaugia</taxon>
    </lineage>
</organism>
<dbReference type="InterPro" id="IPR051975">
    <property type="entry name" value="mtLSU_mL45"/>
</dbReference>
<dbReference type="InterPro" id="IPR024621">
    <property type="entry name" value="Mba1"/>
</dbReference>
<dbReference type="EMBL" id="CAJPDT010000005">
    <property type="protein sequence ID" value="CAF9909222.1"/>
    <property type="molecule type" value="Genomic_DNA"/>
</dbReference>
<proteinExistence type="predicted"/>
<protein>
    <recommendedName>
        <fullName evidence="6">Tim44-like domain-containing protein</fullName>
    </recommendedName>
</protein>
<dbReference type="PANTHER" id="PTHR28554:SF1">
    <property type="entry name" value="LARGE RIBOSOMAL SUBUNIT PROTEIN ML45"/>
    <property type="match status" value="1"/>
</dbReference>
<name>A0A8H3ENJ8_9LECA</name>
<comment type="subcellular location">
    <subcellularLocation>
        <location evidence="1">Mitochondrion</location>
    </subcellularLocation>
</comment>
<dbReference type="PANTHER" id="PTHR28554">
    <property type="entry name" value="39S RIBOSOMAL PROTEIN L45, MITOCHONDRIAL"/>
    <property type="match status" value="1"/>
</dbReference>
<dbReference type="Pfam" id="PF07961">
    <property type="entry name" value="MBA1"/>
    <property type="match status" value="1"/>
</dbReference>